<protein>
    <recommendedName>
        <fullName evidence="1">Fungal-type protein kinase domain-containing protein</fullName>
    </recommendedName>
</protein>
<gene>
    <name evidence="2" type="ORF">C8R41DRAFT_359420</name>
</gene>
<proteinExistence type="predicted"/>
<organism evidence="2 3">
    <name type="scientific">Lentinula lateritia</name>
    <dbReference type="NCBI Taxonomy" id="40482"/>
    <lineage>
        <taxon>Eukaryota</taxon>
        <taxon>Fungi</taxon>
        <taxon>Dikarya</taxon>
        <taxon>Basidiomycota</taxon>
        <taxon>Agaricomycotina</taxon>
        <taxon>Agaricomycetes</taxon>
        <taxon>Agaricomycetidae</taxon>
        <taxon>Agaricales</taxon>
        <taxon>Marasmiineae</taxon>
        <taxon>Omphalotaceae</taxon>
        <taxon>Lentinula</taxon>
    </lineage>
</organism>
<dbReference type="Gene3D" id="1.10.510.10">
    <property type="entry name" value="Transferase(Phosphotransferase) domain 1"/>
    <property type="match status" value="1"/>
</dbReference>
<evidence type="ECO:0000259" key="1">
    <source>
        <dbReference type="Pfam" id="PF17667"/>
    </source>
</evidence>
<dbReference type="InterPro" id="IPR011009">
    <property type="entry name" value="Kinase-like_dom_sf"/>
</dbReference>
<dbReference type="PANTHER" id="PTHR38248:SF2">
    <property type="entry name" value="FUNK1 11"/>
    <property type="match status" value="1"/>
</dbReference>
<name>A0ABQ8VWW4_9AGAR</name>
<comment type="caution">
    <text evidence="2">The sequence shown here is derived from an EMBL/GenBank/DDBJ whole genome shotgun (WGS) entry which is preliminary data.</text>
</comment>
<accession>A0ABQ8VWW4</accession>
<dbReference type="Proteomes" id="UP001150217">
    <property type="component" value="Unassembled WGS sequence"/>
</dbReference>
<dbReference type="Pfam" id="PF17667">
    <property type="entry name" value="Pkinase_fungal"/>
    <property type="match status" value="1"/>
</dbReference>
<dbReference type="SUPFAM" id="SSF56112">
    <property type="entry name" value="Protein kinase-like (PK-like)"/>
    <property type="match status" value="1"/>
</dbReference>
<dbReference type="EMBL" id="JANVFT010000004">
    <property type="protein sequence ID" value="KAJ4500888.1"/>
    <property type="molecule type" value="Genomic_DNA"/>
</dbReference>
<keyword evidence="3" id="KW-1185">Reference proteome</keyword>
<evidence type="ECO:0000313" key="3">
    <source>
        <dbReference type="Proteomes" id="UP001150217"/>
    </source>
</evidence>
<dbReference type="PANTHER" id="PTHR38248">
    <property type="entry name" value="FUNK1 6"/>
    <property type="match status" value="1"/>
</dbReference>
<feature type="domain" description="Fungal-type protein kinase" evidence="1">
    <location>
        <begin position="180"/>
        <end position="288"/>
    </location>
</feature>
<reference evidence="2" key="1">
    <citation type="submission" date="2022-08" db="EMBL/GenBank/DDBJ databases">
        <title>A Global Phylogenomic Analysis of the Shiitake Genus Lentinula.</title>
        <authorList>
            <consortium name="DOE Joint Genome Institute"/>
            <person name="Sierra-Patev S."/>
            <person name="Min B."/>
            <person name="Naranjo-Ortiz M."/>
            <person name="Looney B."/>
            <person name="Konkel Z."/>
            <person name="Slot J.C."/>
            <person name="Sakamoto Y."/>
            <person name="Steenwyk J.L."/>
            <person name="Rokas A."/>
            <person name="Carro J."/>
            <person name="Camarero S."/>
            <person name="Ferreira P."/>
            <person name="Molpeceres G."/>
            <person name="Ruiz-Duenas F.J."/>
            <person name="Serrano A."/>
            <person name="Henrissat B."/>
            <person name="Drula E."/>
            <person name="Hughes K.W."/>
            <person name="Mata J.L."/>
            <person name="Ishikawa N.K."/>
            <person name="Vargas-Isla R."/>
            <person name="Ushijima S."/>
            <person name="Smith C.A."/>
            <person name="Ahrendt S."/>
            <person name="Andreopoulos W."/>
            <person name="He G."/>
            <person name="Labutti K."/>
            <person name="Lipzen A."/>
            <person name="Ng V."/>
            <person name="Riley R."/>
            <person name="Sandor L."/>
            <person name="Barry K."/>
            <person name="Martinez A.T."/>
            <person name="Xiao Y."/>
            <person name="Gibbons J.G."/>
            <person name="Terashima K."/>
            <person name="Grigoriev I.V."/>
            <person name="Hibbett D.S."/>
        </authorList>
    </citation>
    <scope>NUCLEOTIDE SEQUENCE</scope>
    <source>
        <strain evidence="2">RHP3577 ss4</strain>
    </source>
</reference>
<evidence type="ECO:0000313" key="2">
    <source>
        <dbReference type="EMBL" id="KAJ4500888.1"/>
    </source>
</evidence>
<dbReference type="InterPro" id="IPR040976">
    <property type="entry name" value="Pkinase_fungal"/>
</dbReference>
<sequence length="445" mass="52300">MTMTIKQLHIPSQPNPNGSVNVVEFDRVAGSLLNEILNVEEGSEFSFPLKDSTARTVRLRYIPFCSSGSCSWGGTMASRAVCNGTHCPPNRCDWSGEKLLLKLSFPSVTPASEKSLLDHCREQAEGEYVRVLDNLPDIYWSYDIPFNETNTPRFDLKEEFEDDHRTIRLLRGSIQEEIEPFSSLNTASECAQVFYDIVQCHHWVHTYPQILHQDISLGNIMVRAKDGKKYGVLNDWDLAFWLHERDGISTSRFRTGTRLFMPHKQHLRRWRGPYRYRHDLESLFYVILLLATLFSSPSKRAYNSLDDDEDSDEEDGDEEMMGYERWFTQGDSFLHDKKFKIILVVSWQPHLTHFFCDFFLWLKRFHRCLYDGFTAYSLHIVRQRDPLQQVPHFDNNTLDGHFSYMNFVLIMHRFCEEELETRNSEWREILQEHRKVEDNEGNNGK</sequence>